<reference evidence="1" key="2">
    <citation type="journal article" date="2015" name="Fish Shellfish Immunol.">
        <title>Early steps in the European eel (Anguilla anguilla)-Vibrio vulnificus interaction in the gills: Role of the RtxA13 toxin.</title>
        <authorList>
            <person name="Callol A."/>
            <person name="Pajuelo D."/>
            <person name="Ebbesson L."/>
            <person name="Teles M."/>
            <person name="MacKenzie S."/>
            <person name="Amaro C."/>
        </authorList>
    </citation>
    <scope>NUCLEOTIDE SEQUENCE</scope>
</reference>
<accession>A0A0E9UVH2</accession>
<reference evidence="1" key="1">
    <citation type="submission" date="2014-11" db="EMBL/GenBank/DDBJ databases">
        <authorList>
            <person name="Amaro Gonzalez C."/>
        </authorList>
    </citation>
    <scope>NUCLEOTIDE SEQUENCE</scope>
</reference>
<name>A0A0E9UVH2_ANGAN</name>
<sequence>MLTQSSLKKCWVQNACFEMRRLNPMCCLRVELLGKTG</sequence>
<proteinExistence type="predicted"/>
<organism evidence="1">
    <name type="scientific">Anguilla anguilla</name>
    <name type="common">European freshwater eel</name>
    <name type="synonym">Muraena anguilla</name>
    <dbReference type="NCBI Taxonomy" id="7936"/>
    <lineage>
        <taxon>Eukaryota</taxon>
        <taxon>Metazoa</taxon>
        <taxon>Chordata</taxon>
        <taxon>Craniata</taxon>
        <taxon>Vertebrata</taxon>
        <taxon>Euteleostomi</taxon>
        <taxon>Actinopterygii</taxon>
        <taxon>Neopterygii</taxon>
        <taxon>Teleostei</taxon>
        <taxon>Anguilliformes</taxon>
        <taxon>Anguillidae</taxon>
        <taxon>Anguilla</taxon>
    </lineage>
</organism>
<dbReference type="EMBL" id="GBXM01038780">
    <property type="protein sequence ID" value="JAH69797.1"/>
    <property type="molecule type" value="Transcribed_RNA"/>
</dbReference>
<dbReference type="AlphaFoldDB" id="A0A0E9UVH2"/>
<evidence type="ECO:0000313" key="1">
    <source>
        <dbReference type="EMBL" id="JAH69797.1"/>
    </source>
</evidence>
<protein>
    <submittedName>
        <fullName evidence="1">Uncharacterized protein</fullName>
    </submittedName>
</protein>